<dbReference type="PROSITE" id="PS51199">
    <property type="entry name" value="SF4_HELICASE"/>
    <property type="match status" value="1"/>
</dbReference>
<sequence length="483" mass="53935">MALFDESKSENDLKIPYSIEAEEALLGSIFIKPDVIGDIVEIITPNDFYKNNYRIIFSEMLNVYNTGKIVDALVIKDSLEYQNLLDEIGGEDILYGLTDVVPTAANAVTYAQIIKERSVQRQLIETGERITRMAYRGYDDVEKMLDKAESMIFKIAESKQKKDVVSLKELAGLKISSLDEMSKYKGGLRGLSSGFTDYDSLTSGFHGSDLIILAARPAMGKTAFALNLALNVAKRGKHVLIFSLEMGNEQLFERLLSIDSKIKLKSIKDGTLADDDYTLLGNSMGRLSELPLYISDSSSVNILEIKAVARRLKAEGKLDFLLIDYLQLITPSEGSKKSREQEISEISRSLKIIAKELDIPVITLSQLSRGVESRNDKRPILSDLRESGAIEQDADMVMFLYREAYYASKVGMQPNGQNPNESNMPQQYTSQPTVSSTPELEEVEVIIGKHRSGPTGTIRLGFRPSYQQFVNIISDARVNQYPE</sequence>
<dbReference type="SUPFAM" id="SSF52540">
    <property type="entry name" value="P-loop containing nucleoside triphosphate hydrolases"/>
    <property type="match status" value="1"/>
</dbReference>
<dbReference type="GO" id="GO:0005524">
    <property type="term" value="F:ATP binding"/>
    <property type="evidence" value="ECO:0007669"/>
    <property type="project" value="UniProtKB-UniRule"/>
</dbReference>
<dbReference type="PANTHER" id="PTHR30153:SF2">
    <property type="entry name" value="REPLICATIVE DNA HELICASE"/>
    <property type="match status" value="1"/>
</dbReference>
<organism evidence="15 16">
    <name type="scientific">Pseudoleptotrichia goodfellowii F0264</name>
    <dbReference type="NCBI Taxonomy" id="596323"/>
    <lineage>
        <taxon>Bacteria</taxon>
        <taxon>Fusobacteriati</taxon>
        <taxon>Fusobacteriota</taxon>
        <taxon>Fusobacteriia</taxon>
        <taxon>Fusobacteriales</taxon>
        <taxon>Leptotrichiaceae</taxon>
        <taxon>Pseudoleptotrichia</taxon>
    </lineage>
</organism>
<dbReference type="FunFam" id="3.40.50.300:FF:000351">
    <property type="entry name" value="Replicative DNA helicase"/>
    <property type="match status" value="1"/>
</dbReference>
<evidence type="ECO:0000259" key="14">
    <source>
        <dbReference type="PROSITE" id="PS51199"/>
    </source>
</evidence>
<feature type="compositionally biased region" description="Polar residues" evidence="13">
    <location>
        <begin position="414"/>
        <end position="438"/>
    </location>
</feature>
<keyword evidence="2 12" id="KW-0639">Primosome</keyword>
<keyword evidence="3 12" id="KW-0235">DNA replication</keyword>
<evidence type="ECO:0000256" key="12">
    <source>
        <dbReference type="RuleBase" id="RU362085"/>
    </source>
</evidence>
<evidence type="ECO:0000313" key="15">
    <source>
        <dbReference type="EMBL" id="EEY34925.1"/>
    </source>
</evidence>
<evidence type="ECO:0000256" key="7">
    <source>
        <dbReference type="ARBA" id="ARBA00022840"/>
    </source>
</evidence>
<evidence type="ECO:0000256" key="4">
    <source>
        <dbReference type="ARBA" id="ARBA00022741"/>
    </source>
</evidence>
<dbReference type="Pfam" id="PF03796">
    <property type="entry name" value="DnaB_C"/>
    <property type="match status" value="1"/>
</dbReference>
<evidence type="ECO:0000256" key="9">
    <source>
        <dbReference type="ARBA" id="ARBA00023235"/>
    </source>
</evidence>
<evidence type="ECO:0000313" key="16">
    <source>
        <dbReference type="Proteomes" id="UP000004226"/>
    </source>
</evidence>
<dbReference type="PANTHER" id="PTHR30153">
    <property type="entry name" value="REPLICATIVE DNA HELICASE DNAB"/>
    <property type="match status" value="1"/>
</dbReference>
<comment type="similarity">
    <text evidence="1 12">Belongs to the helicase family. DnaB subfamily.</text>
</comment>
<dbReference type="GO" id="GO:0043139">
    <property type="term" value="F:5'-3' DNA helicase activity"/>
    <property type="evidence" value="ECO:0007669"/>
    <property type="project" value="UniProtKB-EC"/>
</dbReference>
<name>D0GM45_9FUSO</name>
<keyword evidence="4 12" id="KW-0547">Nucleotide-binding</keyword>
<dbReference type="Gene3D" id="3.40.50.300">
    <property type="entry name" value="P-loop containing nucleotide triphosphate hydrolases"/>
    <property type="match status" value="1"/>
</dbReference>
<dbReference type="InterPro" id="IPR007693">
    <property type="entry name" value="DNA_helicase_DnaB-like_N"/>
</dbReference>
<keyword evidence="5 12" id="KW-0378">Hydrolase</keyword>
<keyword evidence="7 12" id="KW-0067">ATP-binding</keyword>
<dbReference type="SUPFAM" id="SSF48024">
    <property type="entry name" value="N-terminal domain of DnaB helicase"/>
    <property type="match status" value="1"/>
</dbReference>
<dbReference type="eggNOG" id="COG0305">
    <property type="taxonomic scope" value="Bacteria"/>
</dbReference>
<evidence type="ECO:0000256" key="6">
    <source>
        <dbReference type="ARBA" id="ARBA00022806"/>
    </source>
</evidence>
<dbReference type="InterPro" id="IPR007694">
    <property type="entry name" value="DNA_helicase_DnaB-like_C"/>
</dbReference>
<keyword evidence="16" id="KW-1185">Reference proteome</keyword>
<dbReference type="GO" id="GO:0005829">
    <property type="term" value="C:cytosol"/>
    <property type="evidence" value="ECO:0007669"/>
    <property type="project" value="TreeGrafter"/>
</dbReference>
<gene>
    <name evidence="15" type="primary">dnaB</name>
    <name evidence="15" type="ORF">HMPREF0554_1761</name>
</gene>
<evidence type="ECO:0000256" key="5">
    <source>
        <dbReference type="ARBA" id="ARBA00022801"/>
    </source>
</evidence>
<comment type="caution">
    <text evidence="15">The sequence shown here is derived from an EMBL/GenBank/DDBJ whole genome shotgun (WGS) entry which is preliminary data.</text>
</comment>
<dbReference type="NCBIfam" id="TIGR00665">
    <property type="entry name" value="DnaB"/>
    <property type="match status" value="1"/>
</dbReference>
<dbReference type="Proteomes" id="UP000004226">
    <property type="component" value="Unassembled WGS sequence"/>
</dbReference>
<protein>
    <recommendedName>
        <fullName evidence="11 12">Replicative DNA helicase</fullName>
        <ecNumber evidence="11 12">5.6.2.3</ecNumber>
    </recommendedName>
</protein>
<evidence type="ECO:0000256" key="11">
    <source>
        <dbReference type="NCBIfam" id="TIGR00665"/>
    </source>
</evidence>
<feature type="region of interest" description="Disordered" evidence="13">
    <location>
        <begin position="413"/>
        <end position="439"/>
    </location>
</feature>
<dbReference type="InterPro" id="IPR036185">
    <property type="entry name" value="DNA_heli_DnaB-like_N_sf"/>
</dbReference>
<dbReference type="InterPro" id="IPR016136">
    <property type="entry name" value="DNA_helicase_N/primase_C"/>
</dbReference>
<dbReference type="GO" id="GO:0006269">
    <property type="term" value="P:DNA replication, synthesis of primer"/>
    <property type="evidence" value="ECO:0007669"/>
    <property type="project" value="UniProtKB-UniRule"/>
</dbReference>
<dbReference type="Gene3D" id="1.10.860.10">
    <property type="entry name" value="DNAb Helicase, Chain A"/>
    <property type="match status" value="1"/>
</dbReference>
<evidence type="ECO:0000256" key="3">
    <source>
        <dbReference type="ARBA" id="ARBA00022705"/>
    </source>
</evidence>
<dbReference type="AlphaFoldDB" id="D0GM45"/>
<dbReference type="CDD" id="cd00984">
    <property type="entry name" value="DnaB_C"/>
    <property type="match status" value="1"/>
</dbReference>
<accession>D0GM45</accession>
<dbReference type="GO" id="GO:0016887">
    <property type="term" value="F:ATP hydrolysis activity"/>
    <property type="evidence" value="ECO:0007669"/>
    <property type="project" value="RHEA"/>
</dbReference>
<dbReference type="GO" id="GO:1990077">
    <property type="term" value="C:primosome complex"/>
    <property type="evidence" value="ECO:0007669"/>
    <property type="project" value="UniProtKB-UniRule"/>
</dbReference>
<proteinExistence type="inferred from homology"/>
<feature type="domain" description="SF4 helicase" evidence="14">
    <location>
        <begin position="184"/>
        <end position="476"/>
    </location>
</feature>
<comment type="function">
    <text evidence="12">The main replicative DNA helicase, it participates in initiation and elongation during chromosome replication. Travels ahead of the DNA replisome, separating dsDNA into templates for DNA synthesis. A processive ATP-dependent 5'-3' DNA helicase it has DNA-dependent ATPase activity.</text>
</comment>
<evidence type="ECO:0000256" key="13">
    <source>
        <dbReference type="SAM" id="MobiDB-lite"/>
    </source>
</evidence>
<dbReference type="InterPro" id="IPR007692">
    <property type="entry name" value="DNA_helicase_DnaB"/>
</dbReference>
<dbReference type="FunFam" id="1.10.860.10:FF:000001">
    <property type="entry name" value="Replicative DNA helicase"/>
    <property type="match status" value="1"/>
</dbReference>
<evidence type="ECO:0000256" key="2">
    <source>
        <dbReference type="ARBA" id="ARBA00022515"/>
    </source>
</evidence>
<keyword evidence="9" id="KW-0413">Isomerase</keyword>
<evidence type="ECO:0000256" key="1">
    <source>
        <dbReference type="ARBA" id="ARBA00008428"/>
    </source>
</evidence>
<dbReference type="Pfam" id="PF00772">
    <property type="entry name" value="DnaB"/>
    <property type="match status" value="1"/>
</dbReference>
<evidence type="ECO:0000256" key="8">
    <source>
        <dbReference type="ARBA" id="ARBA00023125"/>
    </source>
</evidence>
<dbReference type="RefSeq" id="WP_006807526.1">
    <property type="nucleotide sequence ID" value="NZ_ADAD01000125.1"/>
</dbReference>
<comment type="catalytic activity">
    <reaction evidence="10 12">
        <text>ATP + H2O = ADP + phosphate + H(+)</text>
        <dbReference type="Rhea" id="RHEA:13065"/>
        <dbReference type="ChEBI" id="CHEBI:15377"/>
        <dbReference type="ChEBI" id="CHEBI:15378"/>
        <dbReference type="ChEBI" id="CHEBI:30616"/>
        <dbReference type="ChEBI" id="CHEBI:43474"/>
        <dbReference type="ChEBI" id="CHEBI:456216"/>
        <dbReference type="EC" id="5.6.2.3"/>
    </reaction>
</comment>
<dbReference type="EC" id="5.6.2.3" evidence="11 12"/>
<dbReference type="EMBL" id="ADAD01000125">
    <property type="protein sequence ID" value="EEY34925.1"/>
    <property type="molecule type" value="Genomic_DNA"/>
</dbReference>
<dbReference type="InterPro" id="IPR027417">
    <property type="entry name" value="P-loop_NTPase"/>
</dbReference>
<dbReference type="GO" id="GO:0003677">
    <property type="term" value="F:DNA binding"/>
    <property type="evidence" value="ECO:0007669"/>
    <property type="project" value="UniProtKB-UniRule"/>
</dbReference>
<keyword evidence="8 12" id="KW-0238">DNA-binding</keyword>
<evidence type="ECO:0000256" key="10">
    <source>
        <dbReference type="ARBA" id="ARBA00048954"/>
    </source>
</evidence>
<reference evidence="15 16" key="1">
    <citation type="submission" date="2009-10" db="EMBL/GenBank/DDBJ databases">
        <authorList>
            <person name="Harkins D.M."/>
            <person name="Madupu R."/>
            <person name="Durkin A.S."/>
            <person name="Torralba M."/>
            <person name="Methe B."/>
            <person name="Sutton G.G."/>
            <person name="Strausberg R.L."/>
            <person name="Nelson K.E."/>
        </authorList>
    </citation>
    <scope>NUCLEOTIDE SEQUENCE [LARGE SCALE GENOMIC DNA]</scope>
    <source>
        <strain evidence="15 16">F0264</strain>
    </source>
</reference>
<keyword evidence="6 12" id="KW-0347">Helicase</keyword>